<dbReference type="AlphaFoldDB" id="A0A5S9IWN2"/>
<dbReference type="RefSeq" id="WP_368238838.1">
    <property type="nucleotide sequence ID" value="NZ_JAZFBD010000008.1"/>
</dbReference>
<feature type="domain" description="6-hydroxymethylpterin diphosphokinase MptE-like" evidence="1">
    <location>
        <begin position="34"/>
        <end position="110"/>
    </location>
</feature>
<dbReference type="Pfam" id="PF01973">
    <property type="entry name" value="MptE-like"/>
    <property type="match status" value="1"/>
</dbReference>
<dbReference type="EMBL" id="AP019860">
    <property type="protein sequence ID" value="BBM87895.1"/>
    <property type="molecule type" value="Genomic_DNA"/>
</dbReference>
<name>A0A5S9IWN2_UABAM</name>
<evidence type="ECO:0000313" key="2">
    <source>
        <dbReference type="EMBL" id="BBM87895.1"/>
    </source>
</evidence>
<dbReference type="InterPro" id="IPR002826">
    <property type="entry name" value="MptE-like"/>
</dbReference>
<organism evidence="2 3">
    <name type="scientific">Uabimicrobium amorphum</name>
    <dbReference type="NCBI Taxonomy" id="2596890"/>
    <lineage>
        <taxon>Bacteria</taxon>
        <taxon>Pseudomonadati</taxon>
        <taxon>Planctomycetota</taxon>
        <taxon>Candidatus Uabimicrobiia</taxon>
        <taxon>Candidatus Uabimicrobiales</taxon>
        <taxon>Candidatus Uabimicrobiaceae</taxon>
        <taxon>Candidatus Uabimicrobium</taxon>
    </lineage>
</organism>
<accession>A0A5S9IWN2</accession>
<gene>
    <name evidence="2" type="ORF">UABAM_06310</name>
</gene>
<proteinExistence type="predicted"/>
<dbReference type="Proteomes" id="UP000326354">
    <property type="component" value="Chromosome"/>
</dbReference>
<keyword evidence="3" id="KW-1185">Reference proteome</keyword>
<dbReference type="PANTHER" id="PTHR41786">
    <property type="entry name" value="MOTILITY ACCESSORY FACTOR MAF"/>
    <property type="match status" value="1"/>
</dbReference>
<dbReference type="PANTHER" id="PTHR41786:SF1">
    <property type="entry name" value="6-HYDROXYMETHYLPTERIN DIPHOSPHOKINASE MPTE-LIKE DOMAIN-CONTAINING PROTEIN"/>
    <property type="match status" value="1"/>
</dbReference>
<dbReference type="KEGG" id="uam:UABAM_06310"/>
<evidence type="ECO:0000259" key="1">
    <source>
        <dbReference type="Pfam" id="PF01973"/>
    </source>
</evidence>
<evidence type="ECO:0000313" key="3">
    <source>
        <dbReference type="Proteomes" id="UP000326354"/>
    </source>
</evidence>
<sequence length="345" mass="38874">MSNISAEFKDLVKKIPQIGIDYHLKSLCEKAVINLPLIKKSLKDISLPEEKKAESAIVISAGPSVHNTNAIQKIVDSGYQGTIIAIDGTYVRCLKAGLKPDYIITLDPHPTRVVRWFGDPDFEKNSENDDYFARQDLDVDFRKNSIKHNNENIELVNKFSAGAKVIIASCISETVANRLVEANFDGYWFNPMVDNPTNPESITRKMWNINKLPCMNTGGTVGTAAWVFAATRLKIPHIAVVGMDFGYPESTPIEKTQTYYELINHLGSKENIKSYFAASTFPLTGEKYYTDPTYYWYKQNFIDLLRKVDDVVTYNCSGAGTLIEEEVECMDLNNFLGMHKEEHCG</sequence>
<reference evidence="2 3" key="1">
    <citation type="submission" date="2019-08" db="EMBL/GenBank/DDBJ databases">
        <title>Complete genome sequence of Candidatus Uab amorphum.</title>
        <authorList>
            <person name="Shiratori T."/>
            <person name="Suzuki S."/>
            <person name="Kakizawa Y."/>
            <person name="Ishida K."/>
        </authorList>
    </citation>
    <scope>NUCLEOTIDE SEQUENCE [LARGE SCALE GENOMIC DNA]</scope>
    <source>
        <strain evidence="2 3">SRT547</strain>
    </source>
</reference>
<protein>
    <recommendedName>
        <fullName evidence="1">6-hydroxymethylpterin diphosphokinase MptE-like domain-containing protein</fullName>
    </recommendedName>
</protein>